<dbReference type="Proteomes" id="UP000254258">
    <property type="component" value="Unassembled WGS sequence"/>
</dbReference>
<dbReference type="SUPFAM" id="SSF53335">
    <property type="entry name" value="S-adenosyl-L-methionine-dependent methyltransferases"/>
    <property type="match status" value="1"/>
</dbReference>
<dbReference type="RefSeq" id="WP_147293261.1">
    <property type="nucleotide sequence ID" value="NZ_QRBE01000004.1"/>
</dbReference>
<keyword evidence="4" id="KW-0472">Membrane</keyword>
<dbReference type="InterPro" id="IPR029063">
    <property type="entry name" value="SAM-dependent_MTases_sf"/>
</dbReference>
<gene>
    <name evidence="7" type="ORF">DWU98_08550</name>
</gene>
<sequence>MRCVLAICAIFKDEAAYLREWVEFHQLMGVERFYLYNNNSSDRYLDALQMHIESGAVVLHEWPQPYAQLQAYDHCLKTHGSEADWIAFLDADEFLFSPKARLLPDVLADYADHPGVGVNWVMFGSGGHTHKPKGGVLENFLRRGEFDAGVQYGHLRLPDGSYRSENSHIKSIVQPSKVARCTNPHYMLYANDARAVDENGHALEGPFTEKVSVQHLRINHYWSKSEEECRYKFAKGMADGKGTRDWNEFLLHEKILNDVHDDTVLRVVAQLGTLPPKWSLETFVRNDEGVYHSPLRDRPAHKGIHSTATRLFDVMHQAQDTSLYSPTLAKEIHSRTSALQLSPRRANPLHALESLAEGSRVLDIGCGGGVLAQAWIERGCSVDAVEFSPHCARVAAARLRDHANARVFQASLRELELHADYDVVVLDFGNDYTEAWPRGDALREAIAIAASALKPEGMLLLSTGNRLADPENSALLTRSQLETALRAAGLTQVETQLAFPNAQLPELLVFEQALAPDCPLRVDELIAQRPLLRNAGGEAVQWERHREAGTLGQYAPGLLLVARRAGVPSPLRKDLLAQCYVDNRVPALNTVTDYVRADDGIQVAPRPLLTDQQRNTTGFEQALEAQPYIEGEHSLLVEVRKAIHLRRTDRMIALLRKWGALVYAQADDDEKIPADWLDALPARIYVDAHGGLSYRGGEWRARQPVEKQIPIYVGLWQIAYESGLDTLLGIASPAERVIWLCKRLLIDASAEWIGHGRTINASFAREIHEGDCWNRTDRHQKILPEWLVPPPPSDLYKQWQAQQQLSEVAIAQALQRIGQLGTPPRIRVMLIDPASDAEAVALTKASVDAQHYPHHQLAVISGDEKLMQRLNSEIRAGHADWIQLIYAGDALHPATLLLLAERVVAHPHLRAAYYDEDTQANGVFEHPIFKPDFNLDMLRSYPYAGRALAFQRERCVALGGLQNDFGEMAGYDLLFRLLEADGLPAVGHIGEVMHRAALPYAHWLASDTVKTHSAAIVSNHLKRLGIAHTMEPGALPGFNRVVYAHNRQPPVSIIVPTKDQLPILNGLLDSLLSKTTYTNYELLIVDNNTEEPAARAYLDGIERLNSTQLRVLRYPHPFNYSAINNFAAAQARGEYLILLNNDTAVLHGDWIEALLNHAQRPEVGIVGAKLHYPDGRIQHGGVVLGLRGPADHPFIGQPMESDGYMHRLRVDQNYTAVTAACLMIRKSVYDEVGGLDEQDFKVSYNDVDLCLKANKAGYLTVWTPYARLMHVGSVSQTKVDKTAQEAKQKRFQGEQSAMYRKWLSVLARDPAYSTNLSIDGMGFELDPQRPKGWQPFSQPLLPRLFCVAADAHGCGHYRIMQPFASMQRNGLAEGVIAGVHLSPVAMERFQPTSLVLQRQVTDTQIKLLETYRDFSRAFKVFELDDLIQQIPIKSHFHGLMPKDIVKSLRRSLATVDRFVVSTDALAEQFKGFHSDIRVVLNRLPMDWWGDMPKSQRRAGSKPRVGWGGGSSHRGDLELIADVVRDLADEVEWVFFGMCPDKLRPYIHEFHAGVPIEEYPRKLASLNLDLALAPLENNVFNECKSNLRLLEYGACGFPVVCTDIVCYQNDLPVTRVKNRYKEWMAAIRMHLEDMDATEAMGDVLRDAVQREWMLTEDRLVEWRDAWLPN</sequence>
<dbReference type="Gene3D" id="3.40.50.150">
    <property type="entry name" value="Vaccinia Virus protein VP39"/>
    <property type="match status" value="1"/>
</dbReference>
<keyword evidence="2" id="KW-0328">Glycosyltransferase</keyword>
<dbReference type="SUPFAM" id="SSF53448">
    <property type="entry name" value="Nucleotide-diphospho-sugar transferases"/>
    <property type="match status" value="3"/>
</dbReference>
<accession>A0A370X115</accession>
<evidence type="ECO:0000259" key="5">
    <source>
        <dbReference type="Pfam" id="PF00535"/>
    </source>
</evidence>
<dbReference type="EMBL" id="QRBE01000004">
    <property type="protein sequence ID" value="RDS82094.1"/>
    <property type="molecule type" value="Genomic_DNA"/>
</dbReference>
<dbReference type="OrthoDB" id="9179784at2"/>
<keyword evidence="8" id="KW-1185">Reference proteome</keyword>
<dbReference type="CDD" id="cd00761">
    <property type="entry name" value="Glyco_tranf_GTA_type"/>
    <property type="match status" value="1"/>
</dbReference>
<proteinExistence type="predicted"/>
<evidence type="ECO:0000313" key="8">
    <source>
        <dbReference type="Proteomes" id="UP000254258"/>
    </source>
</evidence>
<organism evidence="7 8">
    <name type="scientific">Dyella monticola</name>
    <dbReference type="NCBI Taxonomy" id="1927958"/>
    <lineage>
        <taxon>Bacteria</taxon>
        <taxon>Pseudomonadati</taxon>
        <taxon>Pseudomonadota</taxon>
        <taxon>Gammaproteobacteria</taxon>
        <taxon>Lysobacterales</taxon>
        <taxon>Rhodanobacteraceae</taxon>
        <taxon>Dyella</taxon>
    </lineage>
</organism>
<dbReference type="Pfam" id="PF00535">
    <property type="entry name" value="Glycos_transf_2"/>
    <property type="match status" value="1"/>
</dbReference>
<dbReference type="InterPro" id="IPR001173">
    <property type="entry name" value="Glyco_trans_2-like"/>
</dbReference>
<evidence type="ECO:0000256" key="2">
    <source>
        <dbReference type="ARBA" id="ARBA00022676"/>
    </source>
</evidence>
<dbReference type="GO" id="GO:0016020">
    <property type="term" value="C:membrane"/>
    <property type="evidence" value="ECO:0007669"/>
    <property type="project" value="UniProtKB-SubCell"/>
</dbReference>
<dbReference type="PANTHER" id="PTHR43179">
    <property type="entry name" value="RHAMNOSYLTRANSFERASE WBBL"/>
    <property type="match status" value="1"/>
</dbReference>
<name>A0A370X115_9GAMM</name>
<dbReference type="InterPro" id="IPR041698">
    <property type="entry name" value="Methyltransf_25"/>
</dbReference>
<dbReference type="Gene3D" id="3.40.50.2000">
    <property type="entry name" value="Glycogen Phosphorylase B"/>
    <property type="match status" value="1"/>
</dbReference>
<evidence type="ECO:0000256" key="1">
    <source>
        <dbReference type="ARBA" id="ARBA00004370"/>
    </source>
</evidence>
<evidence type="ECO:0000259" key="6">
    <source>
        <dbReference type="Pfam" id="PF13649"/>
    </source>
</evidence>
<comment type="subcellular location">
    <subcellularLocation>
        <location evidence="1">Membrane</location>
    </subcellularLocation>
</comment>
<reference evidence="7 8" key="1">
    <citation type="submission" date="2018-07" db="EMBL/GenBank/DDBJ databases">
        <title>Dyella monticola sp. nov. and Dyella psychrodurans sp. nov. isolated from monsoon evergreen broad-leaved forest soil of Dinghu Mountain, China.</title>
        <authorList>
            <person name="Gao Z."/>
            <person name="Qiu L."/>
        </authorList>
    </citation>
    <scope>NUCLEOTIDE SEQUENCE [LARGE SCALE GENOMIC DNA]</scope>
    <source>
        <strain evidence="7 8">4G-K06</strain>
    </source>
</reference>
<dbReference type="SUPFAM" id="SSF53756">
    <property type="entry name" value="UDP-Glycosyltransferase/glycogen phosphorylase"/>
    <property type="match status" value="1"/>
</dbReference>
<comment type="caution">
    <text evidence="7">The sequence shown here is derived from an EMBL/GenBank/DDBJ whole genome shotgun (WGS) entry which is preliminary data.</text>
</comment>
<dbReference type="InterPro" id="IPR008166">
    <property type="entry name" value="Glyco_transf_92"/>
</dbReference>
<dbReference type="Gene3D" id="3.90.550.10">
    <property type="entry name" value="Spore Coat Polysaccharide Biosynthesis Protein SpsA, Chain A"/>
    <property type="match status" value="2"/>
</dbReference>
<dbReference type="GO" id="GO:0016757">
    <property type="term" value="F:glycosyltransferase activity"/>
    <property type="evidence" value="ECO:0007669"/>
    <property type="project" value="UniProtKB-KW"/>
</dbReference>
<dbReference type="CDD" id="cd04186">
    <property type="entry name" value="GT_2_like_c"/>
    <property type="match status" value="1"/>
</dbReference>
<feature type="domain" description="Methyltransferase" evidence="6">
    <location>
        <begin position="361"/>
        <end position="457"/>
    </location>
</feature>
<evidence type="ECO:0000313" key="7">
    <source>
        <dbReference type="EMBL" id="RDS82094.1"/>
    </source>
</evidence>
<dbReference type="PANTHER" id="PTHR43179:SF7">
    <property type="entry name" value="RHAMNOSYLTRANSFERASE WBBL"/>
    <property type="match status" value="1"/>
</dbReference>
<feature type="domain" description="Glycosyltransferase 2-like" evidence="5">
    <location>
        <begin position="1052"/>
        <end position="1232"/>
    </location>
</feature>
<evidence type="ECO:0000256" key="4">
    <source>
        <dbReference type="ARBA" id="ARBA00023136"/>
    </source>
</evidence>
<evidence type="ECO:0000256" key="3">
    <source>
        <dbReference type="ARBA" id="ARBA00022679"/>
    </source>
</evidence>
<keyword evidence="3 7" id="KW-0808">Transferase</keyword>
<dbReference type="InterPro" id="IPR029044">
    <property type="entry name" value="Nucleotide-diphossugar_trans"/>
</dbReference>
<dbReference type="Pfam" id="PF01697">
    <property type="entry name" value="Glyco_transf_92"/>
    <property type="match status" value="1"/>
</dbReference>
<dbReference type="Pfam" id="PF13649">
    <property type="entry name" value="Methyltransf_25"/>
    <property type="match status" value="1"/>
</dbReference>
<protein>
    <submittedName>
        <fullName evidence="7">Glycosyltransferase</fullName>
    </submittedName>
</protein>
<dbReference type="CDD" id="cd02440">
    <property type="entry name" value="AdoMet_MTases"/>
    <property type="match status" value="1"/>
</dbReference>